<dbReference type="GO" id="GO:0016020">
    <property type="term" value="C:membrane"/>
    <property type="evidence" value="ECO:0007669"/>
    <property type="project" value="UniProtKB-SubCell"/>
</dbReference>
<reference evidence="8" key="1">
    <citation type="submission" date="2022-11" db="UniProtKB">
        <authorList>
            <consortium name="WormBaseParasite"/>
        </authorList>
    </citation>
    <scope>IDENTIFICATION</scope>
</reference>
<evidence type="ECO:0000256" key="5">
    <source>
        <dbReference type="ARBA" id="ARBA00023136"/>
    </source>
</evidence>
<evidence type="ECO:0000256" key="1">
    <source>
        <dbReference type="ARBA" id="ARBA00004141"/>
    </source>
</evidence>
<evidence type="ECO:0000313" key="8">
    <source>
        <dbReference type="WBParaSite" id="ACRNAN_scaffold7359.g27656.t1"/>
    </source>
</evidence>
<name>A0A914EF74_9BILA</name>
<evidence type="ECO:0000256" key="3">
    <source>
        <dbReference type="ARBA" id="ARBA00022692"/>
    </source>
</evidence>
<dbReference type="InterPro" id="IPR036259">
    <property type="entry name" value="MFS_trans_sf"/>
</dbReference>
<keyword evidence="3 6" id="KW-0812">Transmembrane</keyword>
<dbReference type="Gene3D" id="1.20.1250.20">
    <property type="entry name" value="MFS general substrate transporter like domains"/>
    <property type="match status" value="1"/>
</dbReference>
<organism evidence="7 8">
    <name type="scientific">Acrobeloides nanus</name>
    <dbReference type="NCBI Taxonomy" id="290746"/>
    <lineage>
        <taxon>Eukaryota</taxon>
        <taxon>Metazoa</taxon>
        <taxon>Ecdysozoa</taxon>
        <taxon>Nematoda</taxon>
        <taxon>Chromadorea</taxon>
        <taxon>Rhabditida</taxon>
        <taxon>Tylenchina</taxon>
        <taxon>Cephalobomorpha</taxon>
        <taxon>Cephaloboidea</taxon>
        <taxon>Cephalobidae</taxon>
        <taxon>Acrobeloides</taxon>
    </lineage>
</organism>
<evidence type="ECO:0000256" key="2">
    <source>
        <dbReference type="ARBA" id="ARBA00022448"/>
    </source>
</evidence>
<dbReference type="InterPro" id="IPR011701">
    <property type="entry name" value="MFS"/>
</dbReference>
<dbReference type="Proteomes" id="UP000887540">
    <property type="component" value="Unplaced"/>
</dbReference>
<dbReference type="GO" id="GO:0022857">
    <property type="term" value="F:transmembrane transporter activity"/>
    <property type="evidence" value="ECO:0007669"/>
    <property type="project" value="InterPro"/>
</dbReference>
<evidence type="ECO:0000256" key="6">
    <source>
        <dbReference type="SAM" id="Phobius"/>
    </source>
</evidence>
<dbReference type="PANTHER" id="PTHR43385">
    <property type="entry name" value="RIBOFLAVIN TRANSPORTER RIBJ"/>
    <property type="match status" value="1"/>
</dbReference>
<keyword evidence="4 6" id="KW-1133">Transmembrane helix</keyword>
<comment type="subcellular location">
    <subcellularLocation>
        <location evidence="1">Membrane</location>
        <topology evidence="1">Multi-pass membrane protein</topology>
    </subcellularLocation>
</comment>
<sequence>MFSMGQGAGYTAVLIVVQKWFPHRIGLASGVIIAGYGLTGFIFSPIETKFINPHNEKVNDDGYFTEENLLKRIPYMFLLIGGVTITMQIIGLTFVGSPRLTKEHGAKEEIPLKFIDVCKTSIVHICFTTLILNSTWYEIMSGLFKVYGEKFISDDFFLSIVDSMCSASNCISRIIWGLIVDKVGRLSKVHGSFMHYRFNSYVDFTFSQTYWE</sequence>
<evidence type="ECO:0000256" key="4">
    <source>
        <dbReference type="ARBA" id="ARBA00022989"/>
    </source>
</evidence>
<accession>A0A914EF74</accession>
<keyword evidence="7" id="KW-1185">Reference proteome</keyword>
<feature type="transmembrane region" description="Helical" evidence="6">
    <location>
        <begin position="25"/>
        <end position="46"/>
    </location>
</feature>
<keyword evidence="2" id="KW-0813">Transport</keyword>
<evidence type="ECO:0000313" key="7">
    <source>
        <dbReference type="Proteomes" id="UP000887540"/>
    </source>
</evidence>
<feature type="transmembrane region" description="Helical" evidence="6">
    <location>
        <begin position="73"/>
        <end position="96"/>
    </location>
</feature>
<keyword evidence="5 6" id="KW-0472">Membrane</keyword>
<dbReference type="PANTHER" id="PTHR43385:SF1">
    <property type="entry name" value="RIBOFLAVIN TRANSPORTER RIBJ"/>
    <property type="match status" value="1"/>
</dbReference>
<dbReference type="Pfam" id="PF07690">
    <property type="entry name" value="MFS_1"/>
    <property type="match status" value="1"/>
</dbReference>
<dbReference type="AlphaFoldDB" id="A0A914EF74"/>
<dbReference type="InterPro" id="IPR052983">
    <property type="entry name" value="MFS_Riboflavin_Transporter"/>
</dbReference>
<protein>
    <submittedName>
        <fullName evidence="8">Oxalate:formate antiporter</fullName>
    </submittedName>
</protein>
<dbReference type="WBParaSite" id="ACRNAN_scaffold7359.g27656.t1">
    <property type="protein sequence ID" value="ACRNAN_scaffold7359.g27656.t1"/>
    <property type="gene ID" value="ACRNAN_scaffold7359.g27656"/>
</dbReference>
<proteinExistence type="predicted"/>
<dbReference type="SUPFAM" id="SSF103473">
    <property type="entry name" value="MFS general substrate transporter"/>
    <property type="match status" value="1"/>
</dbReference>